<evidence type="ECO:0000313" key="2">
    <source>
        <dbReference type="Proteomes" id="UP000176996"/>
    </source>
</evidence>
<dbReference type="Proteomes" id="UP000176996">
    <property type="component" value="Unassembled WGS sequence"/>
</dbReference>
<accession>A0A1F6BXN4</accession>
<dbReference type="AlphaFoldDB" id="A0A1F6BXN4"/>
<gene>
    <name evidence="1" type="ORF">A3A21_02910</name>
</gene>
<dbReference type="EMBL" id="MFKK01000011">
    <property type="protein sequence ID" value="OGG41671.1"/>
    <property type="molecule type" value="Genomic_DNA"/>
</dbReference>
<name>A0A1F6BXN4_9BACT</name>
<reference evidence="1 2" key="1">
    <citation type="journal article" date="2016" name="Nat. Commun.">
        <title>Thousands of microbial genomes shed light on interconnected biogeochemical processes in an aquifer system.</title>
        <authorList>
            <person name="Anantharaman K."/>
            <person name="Brown C.T."/>
            <person name="Hug L.A."/>
            <person name="Sharon I."/>
            <person name="Castelle C.J."/>
            <person name="Probst A.J."/>
            <person name="Thomas B.C."/>
            <person name="Singh A."/>
            <person name="Wilkins M.J."/>
            <person name="Karaoz U."/>
            <person name="Brodie E.L."/>
            <person name="Williams K.H."/>
            <person name="Hubbard S.S."/>
            <person name="Banfield J.F."/>
        </authorList>
    </citation>
    <scope>NUCLEOTIDE SEQUENCE [LARGE SCALE GENOMIC DNA]</scope>
</reference>
<proteinExistence type="predicted"/>
<organism evidence="1 2">
    <name type="scientific">Candidatus Jorgensenbacteria bacterium RIFCSPLOWO2_01_FULL_45_25b</name>
    <dbReference type="NCBI Taxonomy" id="1798471"/>
    <lineage>
        <taxon>Bacteria</taxon>
        <taxon>Candidatus Joergenseniibacteriota</taxon>
    </lineage>
</organism>
<comment type="caution">
    <text evidence="1">The sequence shown here is derived from an EMBL/GenBank/DDBJ whole genome shotgun (WGS) entry which is preliminary data.</text>
</comment>
<protein>
    <submittedName>
        <fullName evidence="1">Uncharacterized protein</fullName>
    </submittedName>
</protein>
<sequence length="123" mass="14894">MEYSQLDEFAKEFKRLLKKYRTLDEDFNLFKERILSYRENGNGKFLFWRPPGIVRISNLGIETELYKVKHFTCKALKGKGSRSGIRIVYAYFPNQDKVEFVEIYYKEQDDTDCDRDRIKSYYK</sequence>
<evidence type="ECO:0000313" key="1">
    <source>
        <dbReference type="EMBL" id="OGG41671.1"/>
    </source>
</evidence>